<organism evidence="2 3">
    <name type="scientific">Streptomyces buecherae</name>
    <dbReference type="NCBI Taxonomy" id="2763006"/>
    <lineage>
        <taxon>Bacteria</taxon>
        <taxon>Bacillati</taxon>
        <taxon>Actinomycetota</taxon>
        <taxon>Actinomycetes</taxon>
        <taxon>Kitasatosporales</taxon>
        <taxon>Streptomycetaceae</taxon>
        <taxon>Streptomyces</taxon>
    </lineage>
</organism>
<reference evidence="2 3" key="1">
    <citation type="submission" date="2020-06" db="EMBL/GenBank/DDBJ databases">
        <title>Genome mining for natural products.</title>
        <authorList>
            <person name="Zhang B."/>
            <person name="Shi J."/>
            <person name="Ge H."/>
        </authorList>
    </citation>
    <scope>NUCLEOTIDE SEQUENCE [LARGE SCALE GENOMIC DNA]</scope>
    <source>
        <strain evidence="2 3">NA00687</strain>
    </source>
</reference>
<dbReference type="AlphaFoldDB" id="A0A7H8N670"/>
<protein>
    <submittedName>
        <fullName evidence="2">Uncharacterized protein</fullName>
    </submittedName>
</protein>
<proteinExistence type="predicted"/>
<sequence length="92" mass="9998">MGDWVLTAAPPGSPRGFTHAHLQRGAERVQLRYCQAELTDLAATIKGIETDFARRCDALRASGGAESARAPASRFETPFADQRPPLPLDRHA</sequence>
<accession>A0A7H8N670</accession>
<dbReference type="Proteomes" id="UP000509303">
    <property type="component" value="Chromosome"/>
</dbReference>
<gene>
    <name evidence="2" type="ORF">HUT08_10490</name>
</gene>
<dbReference type="EMBL" id="CP054929">
    <property type="protein sequence ID" value="QKW49902.1"/>
    <property type="molecule type" value="Genomic_DNA"/>
</dbReference>
<feature type="region of interest" description="Disordered" evidence="1">
    <location>
        <begin position="62"/>
        <end position="92"/>
    </location>
</feature>
<evidence type="ECO:0000256" key="1">
    <source>
        <dbReference type="SAM" id="MobiDB-lite"/>
    </source>
</evidence>
<name>A0A7H8N670_9ACTN</name>
<dbReference type="RefSeq" id="WP_176161637.1">
    <property type="nucleotide sequence ID" value="NZ_CP054929.1"/>
</dbReference>
<evidence type="ECO:0000313" key="2">
    <source>
        <dbReference type="EMBL" id="QKW49902.1"/>
    </source>
</evidence>
<keyword evidence="3" id="KW-1185">Reference proteome</keyword>
<evidence type="ECO:0000313" key="3">
    <source>
        <dbReference type="Proteomes" id="UP000509303"/>
    </source>
</evidence>